<sequence>MSTASSFFKPFMSLVVYISVHAAKRPIHTIVSIAALATTAYFSILDLSVGPANLDSFAVSYYHPGGPTSNASEWVPVSSSADYPDAPHYASAKLVFAGLPSAQVPPVVPNTFDSDVNPHEKSLVVPYDELSQWLKNSAVLAGPDQEPWRLRQSFSWVLWAKWNFTRLLDLIHATETFDLAVVFIGYLAMYFTFISLYISMKHLGSKFWLATSVMLSSTFAFMFAFVTSFSLGVPVSLITLSEGLPFLVATVGFGNKIKLTRATLKAVRSRPPGSSIEHVVSDVLSTQGTLMLRDYSLEIIALLGGAYFGVNGLWQFCFLSAWILFYDYILTATFYSAILSIKVEIGKIKQKESIRQALEEDGVSESVAESVAETSTDTPGTKSNHSVTLFKIFMVSAFLFLNFVQLSPSVFQTFSKKSSSSETLFNLVPFADTGVVVTILPTLIFEHASLSARFDTVFHRILNRLTEIVADPLISKFIVIGLAISIGLNAYLFRAAQDPVVVKVVEKVVEVEKKVHVYLRKTDTPPSDRSSVGSSSSNDAGLELQLGKTIVEEDYEEVKLRSLQESEVFLKAGNAKLLNDEELVNLALAGKLPLYAYEKTLGDNARAVTIRRAVVSRLSETKKLESSKLPYLHFDYDRVFGACCENVIGYIPLPIGVAGPLVIDGKEYFIPMATTEGCLVASTMRGCKAINAGGGVTTVLTHDGMTRGPCVQFPSLRRAGEAKLWLDSEEGQRTIKKAFNSTSRFARLQTIKTAMAGTLLFIRFCTTTGDAMGMNMISKGVEYSLKYMAEQCGFEDMEEISVSGNYCSDKKPAAINWIEGRGKSIVAESLIPKAVVEKVLKSDVDALVELNISKNLVGSAMAGSIGGNNAQAANLVAAIYLATGQDPAQVVESANCMTLMKNVNGDLHLTVSMPSIEVGTIGGGTILEAQGSMLDLLGVRGPHPTDPGSNARQLAKIVASGVMAAELSLCSALAAGHLVQSHMALNRSKAPTPNPGASSADIKRLTEGSQICIKS</sequence>
<evidence type="ECO:0000313" key="11">
    <source>
        <dbReference type="EMBL" id="VVT55064.1"/>
    </source>
</evidence>
<dbReference type="InterPro" id="IPR004554">
    <property type="entry name" value="HMG_CoA_Rdtase_eu_arc"/>
</dbReference>
<dbReference type="GO" id="GO:0006696">
    <property type="term" value="P:ergosterol biosynthetic process"/>
    <property type="evidence" value="ECO:0007669"/>
    <property type="project" value="TreeGrafter"/>
</dbReference>
<evidence type="ECO:0000313" key="12">
    <source>
        <dbReference type="Proteomes" id="UP000398389"/>
    </source>
</evidence>
<dbReference type="SUPFAM" id="SSF56542">
    <property type="entry name" value="Substrate-binding domain of HMG-CoA reductase"/>
    <property type="match status" value="1"/>
</dbReference>
<feature type="transmembrane region" description="Helical" evidence="9">
    <location>
        <begin position="207"/>
        <end position="229"/>
    </location>
</feature>
<evidence type="ECO:0000256" key="7">
    <source>
        <dbReference type="ARBA" id="ARBA00023002"/>
    </source>
</evidence>
<evidence type="ECO:0000256" key="8">
    <source>
        <dbReference type="ARBA" id="ARBA00023136"/>
    </source>
</evidence>
<keyword evidence="4 9" id="KW-0256">Endoplasmic reticulum</keyword>
<evidence type="ECO:0000256" key="3">
    <source>
        <dbReference type="ARBA" id="ARBA00022692"/>
    </source>
</evidence>
<dbReference type="PRINTS" id="PR00071">
    <property type="entry name" value="HMGCOARDTASE"/>
</dbReference>
<dbReference type="PANTHER" id="PTHR10572:SF24">
    <property type="entry name" value="3-HYDROXY-3-METHYLGLUTARYL-COENZYME A REDUCTASE"/>
    <property type="match status" value="1"/>
</dbReference>
<dbReference type="Proteomes" id="UP000398389">
    <property type="component" value="Unassembled WGS sequence"/>
</dbReference>
<dbReference type="SUPFAM" id="SSF55035">
    <property type="entry name" value="NAD-binding domain of HMG-CoA reductase"/>
    <property type="match status" value="1"/>
</dbReference>
<dbReference type="PANTHER" id="PTHR10572">
    <property type="entry name" value="3-HYDROXY-3-METHYLGLUTARYL-COENZYME A REDUCTASE"/>
    <property type="match status" value="1"/>
</dbReference>
<dbReference type="Pfam" id="PF13323">
    <property type="entry name" value="HPIH"/>
    <property type="match status" value="1"/>
</dbReference>
<dbReference type="Pfam" id="PF00368">
    <property type="entry name" value="HMG-CoA_red"/>
    <property type="match status" value="1"/>
</dbReference>
<keyword evidence="6 9" id="KW-1133">Transmembrane helix</keyword>
<dbReference type="InterPro" id="IPR000731">
    <property type="entry name" value="SSD"/>
</dbReference>
<dbReference type="GeneID" id="43583224"/>
<comment type="catalytic activity">
    <reaction evidence="9">
        <text>(R)-mevalonate + 2 NADP(+) + CoA = (3S)-3-hydroxy-3-methylglutaryl-CoA + 2 NADPH + 2 H(+)</text>
        <dbReference type="Rhea" id="RHEA:15989"/>
        <dbReference type="ChEBI" id="CHEBI:15378"/>
        <dbReference type="ChEBI" id="CHEBI:36464"/>
        <dbReference type="ChEBI" id="CHEBI:43074"/>
        <dbReference type="ChEBI" id="CHEBI:57287"/>
        <dbReference type="ChEBI" id="CHEBI:57783"/>
        <dbReference type="ChEBI" id="CHEBI:58349"/>
        <dbReference type="EC" id="1.1.1.34"/>
    </reaction>
</comment>
<protein>
    <recommendedName>
        <fullName evidence="9">3-hydroxy-3-methylglutaryl coenzyme A reductase</fullName>
        <shortName evidence="9">HMG-CoA reductase</shortName>
        <ecNumber evidence="9">1.1.1.34</ecNumber>
    </recommendedName>
</protein>
<dbReference type="GO" id="GO:0005778">
    <property type="term" value="C:peroxisomal membrane"/>
    <property type="evidence" value="ECO:0007669"/>
    <property type="project" value="TreeGrafter"/>
</dbReference>
<keyword evidence="3 9" id="KW-0812">Transmembrane</keyword>
<dbReference type="NCBIfam" id="TIGR00533">
    <property type="entry name" value="HMG_CoA_R_NADP"/>
    <property type="match status" value="1"/>
</dbReference>
<dbReference type="Gene3D" id="3.30.70.420">
    <property type="entry name" value="Hydroxymethylglutaryl-CoA reductase, class I/II, NAD/NADP-binding domain"/>
    <property type="match status" value="1"/>
</dbReference>
<proteinExistence type="inferred from homology"/>
<dbReference type="PROSITE" id="PS50065">
    <property type="entry name" value="HMG_COA_REDUCTASE_4"/>
    <property type="match status" value="1"/>
</dbReference>
<dbReference type="OrthoDB" id="310654at2759"/>
<dbReference type="FunFam" id="1.10.3270.10:FF:000001">
    <property type="entry name" value="3-hydroxy-3-methylglutaryl coenzyme A reductase"/>
    <property type="match status" value="1"/>
</dbReference>
<evidence type="ECO:0000256" key="4">
    <source>
        <dbReference type="ARBA" id="ARBA00022824"/>
    </source>
</evidence>
<accession>A0A5E8BWK3</accession>
<dbReference type="Gene3D" id="1.10.3270.10">
    <property type="entry name" value="HMGR, N-terminal domain"/>
    <property type="match status" value="1"/>
</dbReference>
<dbReference type="GO" id="GO:0008299">
    <property type="term" value="P:isoprenoid biosynthetic process"/>
    <property type="evidence" value="ECO:0007669"/>
    <property type="project" value="InterPro"/>
</dbReference>
<dbReference type="InterPro" id="IPR025583">
    <property type="entry name" value="HMG-CoA_N_dom"/>
</dbReference>
<dbReference type="InterPro" id="IPR009029">
    <property type="entry name" value="HMG_CoA_Rdtase_sub-bd_dom_sf"/>
</dbReference>
<feature type="transmembrane region" description="Helical" evidence="9">
    <location>
        <begin position="320"/>
        <end position="341"/>
    </location>
</feature>
<evidence type="ECO:0000256" key="2">
    <source>
        <dbReference type="ARBA" id="ARBA00007661"/>
    </source>
</evidence>
<keyword evidence="12" id="KW-1185">Reference proteome</keyword>
<dbReference type="RefSeq" id="XP_031855015.1">
    <property type="nucleotide sequence ID" value="XM_031999124.1"/>
</dbReference>
<name>A0A5E8BWK3_9ASCO</name>
<dbReference type="Pfam" id="PF12349">
    <property type="entry name" value="Sterol-sensing"/>
    <property type="match status" value="1"/>
</dbReference>
<dbReference type="InterPro" id="IPR053958">
    <property type="entry name" value="HMGCR/SNAP/NPC1-like_SSD"/>
</dbReference>
<dbReference type="AlphaFoldDB" id="A0A5E8BWK3"/>
<comment type="subcellular location">
    <subcellularLocation>
        <location evidence="1 9">Endoplasmic reticulum membrane</location>
        <topology evidence="1 9">Multi-pass membrane protein</topology>
    </subcellularLocation>
</comment>
<feature type="transmembrane region" description="Helical" evidence="9">
    <location>
        <begin position="427"/>
        <end position="452"/>
    </location>
</feature>
<dbReference type="UniPathway" id="UPA00058">
    <property type="reaction ID" value="UER00103"/>
</dbReference>
<dbReference type="FunFam" id="3.90.770.10:FF:000001">
    <property type="entry name" value="3-hydroxy-3-methylglutaryl coenzyme A reductase"/>
    <property type="match status" value="1"/>
</dbReference>
<feature type="transmembrane region" description="Helical" evidence="9">
    <location>
        <begin position="235"/>
        <end position="255"/>
    </location>
</feature>
<dbReference type="CDD" id="cd00643">
    <property type="entry name" value="HMG-CoA_reductase_classI"/>
    <property type="match status" value="1"/>
</dbReference>
<dbReference type="InterPro" id="IPR002202">
    <property type="entry name" value="HMG_CoA_Rdtase"/>
</dbReference>
<evidence type="ECO:0000256" key="1">
    <source>
        <dbReference type="ARBA" id="ARBA00004477"/>
    </source>
</evidence>
<dbReference type="InterPro" id="IPR023282">
    <property type="entry name" value="HMG_CoA_Rdtase_N"/>
</dbReference>
<reference evidence="11 12" key="1">
    <citation type="submission" date="2019-09" db="EMBL/GenBank/DDBJ databases">
        <authorList>
            <person name="Brejova B."/>
        </authorList>
    </citation>
    <scope>NUCLEOTIDE SEQUENCE [LARGE SCALE GENOMIC DNA]</scope>
</reference>
<dbReference type="GO" id="GO:0005789">
    <property type="term" value="C:endoplasmic reticulum membrane"/>
    <property type="evidence" value="ECO:0007669"/>
    <property type="project" value="UniProtKB-SubCell"/>
</dbReference>
<dbReference type="InterPro" id="IPR023076">
    <property type="entry name" value="HMG_CoA_Rdtase_CS"/>
</dbReference>
<feature type="transmembrane region" description="Helical" evidence="9">
    <location>
        <begin position="295"/>
        <end position="314"/>
    </location>
</feature>
<dbReference type="PROSITE" id="PS01192">
    <property type="entry name" value="HMG_COA_REDUCTASE_3"/>
    <property type="match status" value="1"/>
</dbReference>
<dbReference type="PROSITE" id="PS00318">
    <property type="entry name" value="HMG_COA_REDUCTASE_2"/>
    <property type="match status" value="1"/>
</dbReference>
<dbReference type="InterPro" id="IPR023074">
    <property type="entry name" value="HMG_CoA_Rdtase_cat_sf"/>
</dbReference>
<feature type="domain" description="SSD" evidence="10">
    <location>
        <begin position="178"/>
        <end position="341"/>
    </location>
</feature>
<dbReference type="InterPro" id="IPR009023">
    <property type="entry name" value="HMG_CoA_Rdtase_NAD(P)-bd_sf"/>
</dbReference>
<keyword evidence="7 9" id="KW-0560">Oxidoreductase</keyword>
<dbReference type="PROSITE" id="PS00066">
    <property type="entry name" value="HMG_COA_REDUCTASE_1"/>
    <property type="match status" value="1"/>
</dbReference>
<dbReference type="EMBL" id="CABVLU010000003">
    <property type="protein sequence ID" value="VVT55064.1"/>
    <property type="molecule type" value="Genomic_DNA"/>
</dbReference>
<gene>
    <name evidence="11" type="ORF">SAPINGB_P004409</name>
</gene>
<feature type="transmembrane region" description="Helical" evidence="9">
    <location>
        <begin position="473"/>
        <end position="493"/>
    </location>
</feature>
<keyword evidence="5 9" id="KW-0521">NADP</keyword>
<comment type="pathway">
    <text evidence="9">Metabolic intermediate biosynthesis; (R)-mevalonate biosynthesis; (R)-mevalonate from acetyl-CoA: step 3/3.</text>
</comment>
<keyword evidence="8 9" id="KW-0472">Membrane</keyword>
<comment type="similarity">
    <text evidence="2 9">Belongs to the HMG-CoA reductase family.</text>
</comment>
<evidence type="ECO:0000256" key="9">
    <source>
        <dbReference type="RuleBase" id="RU361219"/>
    </source>
</evidence>
<dbReference type="Gene3D" id="3.90.770.10">
    <property type="entry name" value="3-hydroxy-3-methylglutaryl-coenzyme A Reductase, Chain A, domain 2"/>
    <property type="match status" value="1"/>
</dbReference>
<feature type="transmembrane region" description="Helical" evidence="9">
    <location>
        <begin position="389"/>
        <end position="407"/>
    </location>
</feature>
<organism evidence="11 12">
    <name type="scientific">Magnusiomyces paraingens</name>
    <dbReference type="NCBI Taxonomy" id="2606893"/>
    <lineage>
        <taxon>Eukaryota</taxon>
        <taxon>Fungi</taxon>
        <taxon>Dikarya</taxon>
        <taxon>Ascomycota</taxon>
        <taxon>Saccharomycotina</taxon>
        <taxon>Dipodascomycetes</taxon>
        <taxon>Dipodascales</taxon>
        <taxon>Dipodascaceae</taxon>
        <taxon>Magnusiomyces</taxon>
    </lineage>
</organism>
<dbReference type="PROSITE" id="PS50156">
    <property type="entry name" value="SSD"/>
    <property type="match status" value="1"/>
</dbReference>
<dbReference type="GO" id="GO:0004420">
    <property type="term" value="F:hydroxymethylglutaryl-CoA reductase (NADPH) activity"/>
    <property type="evidence" value="ECO:0007669"/>
    <property type="project" value="UniProtKB-EC"/>
</dbReference>
<dbReference type="GO" id="GO:0015936">
    <property type="term" value="P:coenzyme A metabolic process"/>
    <property type="evidence" value="ECO:0007669"/>
    <property type="project" value="InterPro"/>
</dbReference>
<evidence type="ECO:0000256" key="6">
    <source>
        <dbReference type="ARBA" id="ARBA00022989"/>
    </source>
</evidence>
<dbReference type="FunFam" id="3.30.70.420:FF:000001">
    <property type="entry name" value="3-hydroxy-3-methylglutaryl coenzyme A reductase"/>
    <property type="match status" value="1"/>
</dbReference>
<evidence type="ECO:0000256" key="5">
    <source>
        <dbReference type="ARBA" id="ARBA00022857"/>
    </source>
</evidence>
<evidence type="ECO:0000259" key="10">
    <source>
        <dbReference type="PROSITE" id="PS50156"/>
    </source>
</evidence>
<dbReference type="EC" id="1.1.1.34" evidence="9"/>
<feature type="transmembrane region" description="Helical" evidence="9">
    <location>
        <begin position="179"/>
        <end position="200"/>
    </location>
</feature>